<sequence length="225" mass="25506">MPPFDAQHADTALTAYLNLLKNKGAATSIITRRKHFLRHLLSALESQADTHLTDDDAGYRSGVDSTVAKFPDDQQVEIITTSREFYPFWIGDLKTIARLNAADALSLEHSPVDLRGSLVEMFERLDADAWSQNEQPCLKEYLVRLAEQGTHDAGVDIRERLLTLLLYVIRHAEPTPTAYRAGVDAMLTLFSKEDTRRLFIEMAREFFYFWNGFNHGEPKPLAHAA</sequence>
<keyword evidence="2" id="KW-1185">Reference proteome</keyword>
<accession>A0ABQ5YIH2</accession>
<proteinExistence type="predicted"/>
<comment type="caution">
    <text evidence="1">The sequence shown here is derived from an EMBL/GenBank/DDBJ whole genome shotgun (WGS) entry which is preliminary data.</text>
</comment>
<dbReference type="EMBL" id="BSOG01000002">
    <property type="protein sequence ID" value="GLR13150.1"/>
    <property type="molecule type" value="Genomic_DNA"/>
</dbReference>
<reference evidence="2" key="1">
    <citation type="journal article" date="2019" name="Int. J. Syst. Evol. Microbiol.">
        <title>The Global Catalogue of Microorganisms (GCM) 10K type strain sequencing project: providing services to taxonomists for standard genome sequencing and annotation.</title>
        <authorList>
            <consortium name="The Broad Institute Genomics Platform"/>
            <consortium name="The Broad Institute Genome Sequencing Center for Infectious Disease"/>
            <person name="Wu L."/>
            <person name="Ma J."/>
        </authorList>
    </citation>
    <scope>NUCLEOTIDE SEQUENCE [LARGE SCALE GENOMIC DNA]</scope>
    <source>
        <strain evidence="2">NBRC 110044</strain>
    </source>
</reference>
<organism evidence="1 2">
    <name type="scientific">Chitinimonas prasina</name>
    <dbReference type="NCBI Taxonomy" id="1434937"/>
    <lineage>
        <taxon>Bacteria</taxon>
        <taxon>Pseudomonadati</taxon>
        <taxon>Pseudomonadota</taxon>
        <taxon>Betaproteobacteria</taxon>
        <taxon>Neisseriales</taxon>
        <taxon>Chitinibacteraceae</taxon>
        <taxon>Chitinimonas</taxon>
    </lineage>
</organism>
<dbReference type="RefSeq" id="WP_284196261.1">
    <property type="nucleotide sequence ID" value="NZ_BSOG01000002.1"/>
</dbReference>
<evidence type="ECO:0000313" key="1">
    <source>
        <dbReference type="EMBL" id="GLR13150.1"/>
    </source>
</evidence>
<dbReference type="Proteomes" id="UP001156706">
    <property type="component" value="Unassembled WGS sequence"/>
</dbReference>
<gene>
    <name evidence="1" type="ORF">GCM10007907_19400</name>
</gene>
<protein>
    <submittedName>
        <fullName evidence="1">Uncharacterized protein</fullName>
    </submittedName>
</protein>
<name>A0ABQ5YIH2_9NEIS</name>
<evidence type="ECO:0000313" key="2">
    <source>
        <dbReference type="Proteomes" id="UP001156706"/>
    </source>
</evidence>